<gene>
    <name evidence="14" type="ORF">RU87_GL000473</name>
</gene>
<evidence type="ECO:0000256" key="4">
    <source>
        <dbReference type="ARBA" id="ARBA00022692"/>
    </source>
</evidence>
<evidence type="ECO:0008006" key="16">
    <source>
        <dbReference type="Google" id="ProtNLM"/>
    </source>
</evidence>
<evidence type="ECO:0000259" key="12">
    <source>
        <dbReference type="PROSITE" id="PS51371"/>
    </source>
</evidence>
<keyword evidence="5" id="KW-0677">Repeat</keyword>
<feature type="domain" description="CNNM transmembrane" evidence="13">
    <location>
        <begin position="1"/>
        <end position="200"/>
    </location>
</feature>
<comment type="similarity">
    <text evidence="2">Belongs to the UPF0053 family.</text>
</comment>
<dbReference type="InterPro" id="IPR005170">
    <property type="entry name" value="Transptr-assoc_dom"/>
</dbReference>
<evidence type="ECO:0000313" key="15">
    <source>
        <dbReference type="Proteomes" id="UP000242246"/>
    </source>
</evidence>
<evidence type="ECO:0000256" key="1">
    <source>
        <dbReference type="ARBA" id="ARBA00004651"/>
    </source>
</evidence>
<evidence type="ECO:0000256" key="11">
    <source>
        <dbReference type="SAM" id="Phobius"/>
    </source>
</evidence>
<feature type="transmembrane region" description="Helical" evidence="11">
    <location>
        <begin position="95"/>
        <end position="117"/>
    </location>
</feature>
<evidence type="ECO:0000256" key="9">
    <source>
        <dbReference type="PROSITE-ProRule" id="PRU00703"/>
    </source>
</evidence>
<evidence type="ECO:0000256" key="5">
    <source>
        <dbReference type="ARBA" id="ARBA00022737"/>
    </source>
</evidence>
<dbReference type="Pfam" id="PF00571">
    <property type="entry name" value="CBS"/>
    <property type="match status" value="2"/>
</dbReference>
<evidence type="ECO:0000256" key="7">
    <source>
        <dbReference type="ARBA" id="ARBA00023122"/>
    </source>
</evidence>
<dbReference type="GO" id="GO:0005886">
    <property type="term" value="C:plasma membrane"/>
    <property type="evidence" value="ECO:0007669"/>
    <property type="project" value="UniProtKB-SubCell"/>
</dbReference>
<dbReference type="PANTHER" id="PTHR43099">
    <property type="entry name" value="UPF0053 PROTEIN YRKA"/>
    <property type="match status" value="1"/>
</dbReference>
<dbReference type="RefSeq" id="WP_068164120.1">
    <property type="nucleotide sequence ID" value="NZ_JXJX01000012.1"/>
</dbReference>
<keyword evidence="15" id="KW-1185">Reference proteome</keyword>
<reference evidence="14 15" key="1">
    <citation type="submission" date="2014-12" db="EMBL/GenBank/DDBJ databases">
        <title>Draft genome sequences of 10 type strains of Lactococcus.</title>
        <authorList>
            <person name="Sun Z."/>
            <person name="Zhong Z."/>
            <person name="Liu W."/>
            <person name="Zhang W."/>
            <person name="Zhang H."/>
        </authorList>
    </citation>
    <scope>NUCLEOTIDE SEQUENCE [LARGE SCALE GENOMIC DNA]</scope>
    <source>
        <strain evidence="14 15">DSM 20686</strain>
    </source>
</reference>
<dbReference type="Pfam" id="PF03471">
    <property type="entry name" value="CorC_HlyC"/>
    <property type="match status" value="1"/>
</dbReference>
<evidence type="ECO:0000256" key="3">
    <source>
        <dbReference type="ARBA" id="ARBA00022475"/>
    </source>
</evidence>
<keyword evidence="4 10" id="KW-0812">Transmembrane</keyword>
<dbReference type="CDD" id="cd04590">
    <property type="entry name" value="CBS_pair_CorC_HlyC_assoc"/>
    <property type="match status" value="1"/>
</dbReference>
<keyword evidence="3" id="KW-1003">Cell membrane</keyword>
<comment type="caution">
    <text evidence="14">The sequence shown here is derived from an EMBL/GenBank/DDBJ whole genome shotgun (WGS) entry which is preliminary data.</text>
</comment>
<dbReference type="Gene3D" id="3.10.580.10">
    <property type="entry name" value="CBS-domain"/>
    <property type="match status" value="1"/>
</dbReference>
<dbReference type="InterPro" id="IPR046342">
    <property type="entry name" value="CBS_dom_sf"/>
</dbReference>
<dbReference type="GO" id="GO:0050660">
    <property type="term" value="F:flavin adenine dinucleotide binding"/>
    <property type="evidence" value="ECO:0007669"/>
    <property type="project" value="InterPro"/>
</dbReference>
<evidence type="ECO:0000256" key="6">
    <source>
        <dbReference type="ARBA" id="ARBA00022989"/>
    </source>
</evidence>
<protein>
    <recommendedName>
        <fullName evidence="16">Hemolysin</fullName>
    </recommendedName>
</protein>
<dbReference type="InterPro" id="IPR044751">
    <property type="entry name" value="Ion_transp-like_CBS"/>
</dbReference>
<dbReference type="Pfam" id="PF01595">
    <property type="entry name" value="CNNM"/>
    <property type="match status" value="1"/>
</dbReference>
<keyword evidence="6 10" id="KW-1133">Transmembrane helix</keyword>
<dbReference type="InterPro" id="IPR036318">
    <property type="entry name" value="FAD-bd_PCMH-like_sf"/>
</dbReference>
<evidence type="ECO:0000256" key="10">
    <source>
        <dbReference type="PROSITE-ProRule" id="PRU01193"/>
    </source>
</evidence>
<dbReference type="PANTHER" id="PTHR43099:SF2">
    <property type="entry name" value="UPF0053 PROTEIN YRKA"/>
    <property type="match status" value="1"/>
</dbReference>
<sequence>MVINLIVICLMIIFTAFFVAAEFAFVKIRKTQLEQLINDGNKTAKLSLHIVSHLDEYLSACQLGITLTSLAIGWIGESTIESLLHPVFNRLPFTASFNTISSLILSFGIMTFVHVVIGELIPKSISISKTERVVLFVTKPLHYFRQISFPFIWLLNYSASLIGKLIGVEISGEGNESHSEEELLLIANQSLTQGEINSEEFELISNSFRFDQTLAREIMVSRTDMDVLYDDLTVKAALDISLKQGHSRYPVAHKTKDDILGYITQKDLIKCYLENPEQAISSQINPVLKNFENVPIKQLLNAMKKEKKHLAILVDEYGGTSGIVTIEDIIEEVFGDIQDEQDHEVPLIKQVNPLTYIADGRIDLYEIAKRFDLSFEELNREGGKKTASLGGWLLVYNQELTKVGSIVSYQNLTFEVTKMDQGVIVTEVKITINDQKHNDPSMS</sequence>
<dbReference type="InterPro" id="IPR016169">
    <property type="entry name" value="FAD-bd_PCMH_sub2"/>
</dbReference>
<dbReference type="OrthoDB" id="9798188at2"/>
<accession>A0A2A5RX11</accession>
<dbReference type="InterPro" id="IPR051676">
    <property type="entry name" value="UPF0053_domain"/>
</dbReference>
<feature type="transmembrane region" description="Helical" evidence="11">
    <location>
        <begin position="6"/>
        <end position="26"/>
    </location>
</feature>
<evidence type="ECO:0000256" key="2">
    <source>
        <dbReference type="ARBA" id="ARBA00006337"/>
    </source>
</evidence>
<dbReference type="STRING" id="1348632.GCA_001591745_01558"/>
<dbReference type="EMBL" id="JXJX01000012">
    <property type="protein sequence ID" value="PCS05763.1"/>
    <property type="molecule type" value="Genomic_DNA"/>
</dbReference>
<organism evidence="14 15">
    <name type="scientific">Pseudolactococcus plantarum</name>
    <dbReference type="NCBI Taxonomy" id="1365"/>
    <lineage>
        <taxon>Bacteria</taxon>
        <taxon>Bacillati</taxon>
        <taxon>Bacillota</taxon>
        <taxon>Bacilli</taxon>
        <taxon>Lactobacillales</taxon>
        <taxon>Streptococcaceae</taxon>
        <taxon>Pseudolactococcus</taxon>
    </lineage>
</organism>
<proteinExistence type="inferred from homology"/>
<evidence type="ECO:0000256" key="8">
    <source>
        <dbReference type="ARBA" id="ARBA00023136"/>
    </source>
</evidence>
<dbReference type="PROSITE" id="PS51846">
    <property type="entry name" value="CNNM"/>
    <property type="match status" value="1"/>
</dbReference>
<dbReference type="SUPFAM" id="SSF54631">
    <property type="entry name" value="CBS-domain pair"/>
    <property type="match status" value="1"/>
</dbReference>
<comment type="subcellular location">
    <subcellularLocation>
        <location evidence="1">Cell membrane</location>
        <topology evidence="1">Multi-pass membrane protein</topology>
    </subcellularLocation>
</comment>
<dbReference type="PROSITE" id="PS51371">
    <property type="entry name" value="CBS"/>
    <property type="match status" value="2"/>
</dbReference>
<dbReference type="InterPro" id="IPR002550">
    <property type="entry name" value="CNNM"/>
</dbReference>
<dbReference type="InterPro" id="IPR000644">
    <property type="entry name" value="CBS_dom"/>
</dbReference>
<dbReference type="Gene3D" id="3.30.465.10">
    <property type="match status" value="1"/>
</dbReference>
<dbReference type="SMART" id="SM00116">
    <property type="entry name" value="CBS"/>
    <property type="match status" value="2"/>
</dbReference>
<dbReference type="Proteomes" id="UP000242246">
    <property type="component" value="Unassembled WGS sequence"/>
</dbReference>
<dbReference type="AlphaFoldDB" id="A0A2A5RX11"/>
<dbReference type="SMART" id="SM01091">
    <property type="entry name" value="CorC_HlyC"/>
    <property type="match status" value="1"/>
</dbReference>
<dbReference type="FunFam" id="3.10.580.10:FF:000002">
    <property type="entry name" value="Magnesium/cobalt efflux protein CorC"/>
    <property type="match status" value="1"/>
</dbReference>
<keyword evidence="8 10" id="KW-0472">Membrane</keyword>
<evidence type="ECO:0000259" key="13">
    <source>
        <dbReference type="PROSITE" id="PS51846"/>
    </source>
</evidence>
<name>A0A2A5RX11_9LACT</name>
<keyword evidence="7 9" id="KW-0129">CBS domain</keyword>
<feature type="domain" description="CBS" evidence="12">
    <location>
        <begin position="283"/>
        <end position="340"/>
    </location>
</feature>
<evidence type="ECO:0000313" key="14">
    <source>
        <dbReference type="EMBL" id="PCS05763.1"/>
    </source>
</evidence>
<dbReference type="SUPFAM" id="SSF56176">
    <property type="entry name" value="FAD-binding/transporter-associated domain-like"/>
    <property type="match status" value="1"/>
</dbReference>
<feature type="domain" description="CBS" evidence="12">
    <location>
        <begin position="219"/>
        <end position="280"/>
    </location>
</feature>